<sequence>MPSSFYRGVGTFGPKIEKFERSQTEKWDISLAFPFGGQKRRVGGGEYKIYGRRPCYEQEEVLSAVKRFPLLLKKRKFLVTTVSGKDDEFLRPRRETEEECVLLNVWNCWALF</sequence>
<keyword evidence="2" id="KW-1185">Reference proteome</keyword>
<proteinExistence type="predicted"/>
<comment type="caution">
    <text evidence="1">The sequence shown here is derived from an EMBL/GenBank/DDBJ whole genome shotgun (WGS) entry which is preliminary data.</text>
</comment>
<dbReference type="OrthoDB" id="10594487at2759"/>
<dbReference type="Proteomes" id="UP000887116">
    <property type="component" value="Unassembled WGS sequence"/>
</dbReference>
<dbReference type="AlphaFoldDB" id="A0A8X6M0N3"/>
<gene>
    <name evidence="1" type="ORF">TNCT_80561</name>
</gene>
<organism evidence="1 2">
    <name type="scientific">Trichonephila clavata</name>
    <name type="common">Joro spider</name>
    <name type="synonym">Nephila clavata</name>
    <dbReference type="NCBI Taxonomy" id="2740835"/>
    <lineage>
        <taxon>Eukaryota</taxon>
        <taxon>Metazoa</taxon>
        <taxon>Ecdysozoa</taxon>
        <taxon>Arthropoda</taxon>
        <taxon>Chelicerata</taxon>
        <taxon>Arachnida</taxon>
        <taxon>Araneae</taxon>
        <taxon>Araneomorphae</taxon>
        <taxon>Entelegynae</taxon>
        <taxon>Araneoidea</taxon>
        <taxon>Nephilidae</taxon>
        <taxon>Trichonephila</taxon>
    </lineage>
</organism>
<dbReference type="EMBL" id="BMAO01008945">
    <property type="protein sequence ID" value="GFR27642.1"/>
    <property type="molecule type" value="Genomic_DNA"/>
</dbReference>
<evidence type="ECO:0000313" key="2">
    <source>
        <dbReference type="Proteomes" id="UP000887116"/>
    </source>
</evidence>
<protein>
    <submittedName>
        <fullName evidence="1">Uncharacterized protein</fullName>
    </submittedName>
</protein>
<accession>A0A8X6M0N3</accession>
<reference evidence="1" key="1">
    <citation type="submission" date="2020-07" db="EMBL/GenBank/DDBJ databases">
        <title>Multicomponent nature underlies the extraordinary mechanical properties of spider dragline silk.</title>
        <authorList>
            <person name="Kono N."/>
            <person name="Nakamura H."/>
            <person name="Mori M."/>
            <person name="Yoshida Y."/>
            <person name="Ohtoshi R."/>
            <person name="Malay A.D."/>
            <person name="Moran D.A.P."/>
            <person name="Tomita M."/>
            <person name="Numata K."/>
            <person name="Arakawa K."/>
        </authorList>
    </citation>
    <scope>NUCLEOTIDE SEQUENCE</scope>
</reference>
<name>A0A8X6M0N3_TRICU</name>
<evidence type="ECO:0000313" key="1">
    <source>
        <dbReference type="EMBL" id="GFR27642.1"/>
    </source>
</evidence>